<dbReference type="AlphaFoldDB" id="A0A1I7WND8"/>
<protein>
    <submittedName>
        <fullName evidence="2">Ovule protein</fullName>
    </submittedName>
</protein>
<keyword evidence="1" id="KW-1185">Reference proteome</keyword>
<dbReference type="Proteomes" id="UP000095283">
    <property type="component" value="Unplaced"/>
</dbReference>
<name>A0A1I7WND8_HETBA</name>
<accession>A0A1I7WND8</accession>
<evidence type="ECO:0000313" key="2">
    <source>
        <dbReference type="WBParaSite" id="Hba_06656"/>
    </source>
</evidence>
<evidence type="ECO:0000313" key="1">
    <source>
        <dbReference type="Proteomes" id="UP000095283"/>
    </source>
</evidence>
<organism evidence="1 2">
    <name type="scientific">Heterorhabditis bacteriophora</name>
    <name type="common">Entomopathogenic nematode worm</name>
    <dbReference type="NCBI Taxonomy" id="37862"/>
    <lineage>
        <taxon>Eukaryota</taxon>
        <taxon>Metazoa</taxon>
        <taxon>Ecdysozoa</taxon>
        <taxon>Nematoda</taxon>
        <taxon>Chromadorea</taxon>
        <taxon>Rhabditida</taxon>
        <taxon>Rhabditina</taxon>
        <taxon>Rhabditomorpha</taxon>
        <taxon>Strongyloidea</taxon>
        <taxon>Heterorhabditidae</taxon>
        <taxon>Heterorhabditis</taxon>
    </lineage>
</organism>
<sequence length="63" mass="7194">MHILSNNLLDLSLENVLFTIKFSMFTVLMSCYLDYSPVGPRYSNLVLQALLVLLNEPPPPQLR</sequence>
<dbReference type="WBParaSite" id="Hba_06656">
    <property type="protein sequence ID" value="Hba_06656"/>
    <property type="gene ID" value="Hba_06656"/>
</dbReference>
<proteinExistence type="predicted"/>
<reference evidence="2" key="1">
    <citation type="submission" date="2016-11" db="UniProtKB">
        <authorList>
            <consortium name="WormBaseParasite"/>
        </authorList>
    </citation>
    <scope>IDENTIFICATION</scope>
</reference>